<accession>A0A1H9FEH6</accession>
<dbReference type="Proteomes" id="UP000199114">
    <property type="component" value="Unassembled WGS sequence"/>
</dbReference>
<sequence length="200" mass="21385">MDGNATGDGNETSTRRRLLQSGAVAATLGLAGCIEEMGTEFPENEEWPTAEYVPALPVEERSAIAEERIPELAGAAITDPETLASTLEEYDMTVESVERERDVLSLEYVNTDRYDEGNVHDVSLIAGGYAALVDAGYDAVALGATILDDAPASYGSATVETPLAREYNEGALTAAEYGELVVSTIESQRYEPEVDVSPKE</sequence>
<evidence type="ECO:0000313" key="2">
    <source>
        <dbReference type="EMBL" id="SEQ36327.1"/>
    </source>
</evidence>
<dbReference type="AlphaFoldDB" id="A0A1H9FEH6"/>
<evidence type="ECO:0000259" key="1">
    <source>
        <dbReference type="Pfam" id="PF26490"/>
    </source>
</evidence>
<protein>
    <recommendedName>
        <fullName evidence="1">DUF8159 domain-containing protein</fullName>
    </recommendedName>
</protein>
<organism evidence="2 3">
    <name type="scientific">Natrinema salaciae</name>
    <dbReference type="NCBI Taxonomy" id="1186196"/>
    <lineage>
        <taxon>Archaea</taxon>
        <taxon>Methanobacteriati</taxon>
        <taxon>Methanobacteriota</taxon>
        <taxon>Stenosarchaea group</taxon>
        <taxon>Halobacteria</taxon>
        <taxon>Halobacteriales</taxon>
        <taxon>Natrialbaceae</taxon>
        <taxon>Natrinema</taxon>
    </lineage>
</organism>
<dbReference type="Pfam" id="PF26490">
    <property type="entry name" value="DUF8159"/>
    <property type="match status" value="1"/>
</dbReference>
<dbReference type="EMBL" id="FOFD01000002">
    <property type="protein sequence ID" value="SEQ36327.1"/>
    <property type="molecule type" value="Genomic_DNA"/>
</dbReference>
<proteinExistence type="predicted"/>
<evidence type="ECO:0000313" key="3">
    <source>
        <dbReference type="Proteomes" id="UP000199114"/>
    </source>
</evidence>
<name>A0A1H9FEH6_9EURY</name>
<feature type="domain" description="DUF8159" evidence="1">
    <location>
        <begin position="78"/>
        <end position="189"/>
    </location>
</feature>
<keyword evidence="3" id="KW-1185">Reference proteome</keyword>
<gene>
    <name evidence="2" type="ORF">SAMN04489841_1560</name>
</gene>
<dbReference type="OrthoDB" id="268801at2157"/>
<reference evidence="3" key="1">
    <citation type="submission" date="2016-10" db="EMBL/GenBank/DDBJ databases">
        <authorList>
            <person name="Varghese N."/>
            <person name="Submissions S."/>
        </authorList>
    </citation>
    <scope>NUCLEOTIDE SEQUENCE [LARGE SCALE GENOMIC DNA]</scope>
    <source>
        <strain evidence="3">DSM 25055</strain>
    </source>
</reference>
<dbReference type="RefSeq" id="WP_090615875.1">
    <property type="nucleotide sequence ID" value="NZ_FOFD01000002.1"/>
</dbReference>
<dbReference type="InterPro" id="IPR058473">
    <property type="entry name" value="DUF8159"/>
</dbReference>